<evidence type="ECO:0000313" key="2">
    <source>
        <dbReference type="Proteomes" id="UP000383122"/>
    </source>
</evidence>
<accession>A0A5E5AD82</accession>
<gene>
    <name evidence="1" type="ORF">PAN31117_04095</name>
</gene>
<dbReference type="AlphaFoldDB" id="A0A5E5AD82"/>
<evidence type="ECO:0000313" key="1">
    <source>
        <dbReference type="EMBL" id="VVE71559.1"/>
    </source>
</evidence>
<name>A0A5E5AD82_9BURK</name>
<dbReference type="InterPro" id="IPR009734">
    <property type="entry name" value="Myoviridae_GpU"/>
</dbReference>
<organism evidence="1 2">
    <name type="scientific">Pandoraea anapnoica</name>
    <dbReference type="NCBI Taxonomy" id="2508301"/>
    <lineage>
        <taxon>Bacteria</taxon>
        <taxon>Pseudomonadati</taxon>
        <taxon>Pseudomonadota</taxon>
        <taxon>Betaproteobacteria</taxon>
        <taxon>Burkholderiales</taxon>
        <taxon>Burkholderiaceae</taxon>
        <taxon>Pandoraea</taxon>
    </lineage>
</organism>
<dbReference type="EMBL" id="CABPSP010000013">
    <property type="protein sequence ID" value="VVE71559.1"/>
    <property type="molecule type" value="Genomic_DNA"/>
</dbReference>
<dbReference type="RefSeq" id="WP_174991046.1">
    <property type="nucleotide sequence ID" value="NZ_CABPSP010000013.1"/>
</dbReference>
<keyword evidence="2" id="KW-1185">Reference proteome</keyword>
<sequence>MMMAYGLFVFTLSTVSYQELSRQLNWRYAANPRIGLRPSRQFLGADEEPITLRGTLLPELTGGRMSLKMLETLGSQGKAWPLLEGTGNIYGIYALEGLETTSTLFFDNGAARRIDFTATFKRTDNYDLRLLGLATGLLGGMAGDLLGSVGGLVSGALGGVGGLVSGAVGDAVGGLVGGVAGGVVGSLAGNIASDLARDVVSGSVGKVVGKVL</sequence>
<dbReference type="Pfam" id="PF06995">
    <property type="entry name" value="Phage_P2_GpU"/>
    <property type="match status" value="1"/>
</dbReference>
<dbReference type="Proteomes" id="UP000383122">
    <property type="component" value="Unassembled WGS sequence"/>
</dbReference>
<proteinExistence type="predicted"/>
<protein>
    <submittedName>
        <fullName evidence="1">Phage tail protein</fullName>
    </submittedName>
</protein>
<reference evidence="1 2" key="1">
    <citation type="submission" date="2019-08" db="EMBL/GenBank/DDBJ databases">
        <authorList>
            <person name="Peeters C."/>
        </authorList>
    </citation>
    <scope>NUCLEOTIDE SEQUENCE [LARGE SCALE GENOMIC DNA]</scope>
    <source>
        <strain evidence="1 2">LMG 31117</strain>
    </source>
</reference>